<keyword evidence="1" id="KW-0472">Membrane</keyword>
<proteinExistence type="predicted"/>
<accession>A0A1H0W3Q3</accession>
<evidence type="ECO:0000313" key="3">
    <source>
        <dbReference type="Proteomes" id="UP000199497"/>
    </source>
</evidence>
<keyword evidence="3" id="KW-1185">Reference proteome</keyword>
<dbReference type="AlphaFoldDB" id="A0A1H0W3Q3"/>
<keyword evidence="1" id="KW-0812">Transmembrane</keyword>
<organism evidence="2 3">
    <name type="scientific">Actinopolyspora xinjiangensis</name>
    <dbReference type="NCBI Taxonomy" id="405564"/>
    <lineage>
        <taxon>Bacteria</taxon>
        <taxon>Bacillati</taxon>
        <taxon>Actinomycetota</taxon>
        <taxon>Actinomycetes</taxon>
        <taxon>Actinopolysporales</taxon>
        <taxon>Actinopolysporaceae</taxon>
        <taxon>Actinopolyspora</taxon>
    </lineage>
</organism>
<name>A0A1H0W3Q3_9ACTN</name>
<sequence length="55" mass="5821">MNVRVYTLSAIAVTASAVAGLWFGAIMANADVFRSERPAAESNHSVISNTTTPRP</sequence>
<keyword evidence="1" id="KW-1133">Transmembrane helix</keyword>
<dbReference type="RefSeq" id="WP_170837534.1">
    <property type="nucleotide sequence ID" value="NZ_FNJR01000010.1"/>
</dbReference>
<evidence type="ECO:0000256" key="1">
    <source>
        <dbReference type="SAM" id="Phobius"/>
    </source>
</evidence>
<feature type="transmembrane region" description="Helical" evidence="1">
    <location>
        <begin position="6"/>
        <end position="28"/>
    </location>
</feature>
<protein>
    <submittedName>
        <fullName evidence="2">Uncharacterized protein</fullName>
    </submittedName>
</protein>
<dbReference type="EMBL" id="FNJR01000010">
    <property type="protein sequence ID" value="SDP85135.1"/>
    <property type="molecule type" value="Genomic_DNA"/>
</dbReference>
<reference evidence="3" key="1">
    <citation type="submission" date="2016-10" db="EMBL/GenBank/DDBJ databases">
        <authorList>
            <person name="Varghese N."/>
            <person name="Submissions S."/>
        </authorList>
    </citation>
    <scope>NUCLEOTIDE SEQUENCE [LARGE SCALE GENOMIC DNA]</scope>
    <source>
        <strain evidence="3">DSM 46732</strain>
    </source>
</reference>
<dbReference type="Proteomes" id="UP000199497">
    <property type="component" value="Unassembled WGS sequence"/>
</dbReference>
<evidence type="ECO:0000313" key="2">
    <source>
        <dbReference type="EMBL" id="SDP85135.1"/>
    </source>
</evidence>
<gene>
    <name evidence="2" type="ORF">SAMN04487905_110184</name>
</gene>
<dbReference type="STRING" id="405564.SAMN04487905_110184"/>